<evidence type="ECO:0000313" key="1">
    <source>
        <dbReference type="EMBL" id="RMB62238.1"/>
    </source>
</evidence>
<organism evidence="1 2">
    <name type="scientific">Tessaracoccus antarcticus</name>
    <dbReference type="NCBI Taxonomy" id="2479848"/>
    <lineage>
        <taxon>Bacteria</taxon>
        <taxon>Bacillati</taxon>
        <taxon>Actinomycetota</taxon>
        <taxon>Actinomycetes</taxon>
        <taxon>Propionibacteriales</taxon>
        <taxon>Propionibacteriaceae</taxon>
        <taxon>Tessaracoccus</taxon>
    </lineage>
</organism>
<dbReference type="EMBL" id="REFW01000001">
    <property type="protein sequence ID" value="RMB62238.1"/>
    <property type="molecule type" value="Genomic_DNA"/>
</dbReference>
<dbReference type="SUPFAM" id="SSF160631">
    <property type="entry name" value="SMI1/KNR4-like"/>
    <property type="match status" value="1"/>
</dbReference>
<accession>A0A3M0GD54</accession>
<name>A0A3M0GD54_9ACTN</name>
<reference evidence="1 2" key="1">
    <citation type="submission" date="2018-10" db="EMBL/GenBank/DDBJ databases">
        <title>Tessaracoccus antarcticuss sp. nov., isolated from sediment.</title>
        <authorList>
            <person name="Zhou L.Y."/>
            <person name="Du Z.J."/>
        </authorList>
    </citation>
    <scope>NUCLEOTIDE SEQUENCE [LARGE SCALE GENOMIC DNA]</scope>
    <source>
        <strain evidence="1 2">JDX10</strain>
    </source>
</reference>
<dbReference type="InterPro" id="IPR037883">
    <property type="entry name" value="Knr4/Smi1-like_sf"/>
</dbReference>
<comment type="caution">
    <text evidence="1">The sequence shown here is derived from an EMBL/GenBank/DDBJ whole genome shotgun (WGS) entry which is preliminary data.</text>
</comment>
<dbReference type="Gene3D" id="3.40.1580.10">
    <property type="entry name" value="SMI1/KNR4-like"/>
    <property type="match status" value="1"/>
</dbReference>
<sequence length="212" mass="23788">MILTQRPLERVLFRTPAHPSPILEATQERYLLEHLFTRGFDVDHGTVRSDADPAPRALGIFWSVIAQECPMVNESIEPARWGEPVSDRAIATTEGHLHAQLPPAWRAYLQSQRWLRRGWLESGDYIHLYDPEESLEIMDAWGDSTALHPGIYFLGGDGSRSIYCVDLRDAEPAVQLTDIVGGGWMDAEPLLDSVEQFVAAISDGTFRAFQEG</sequence>
<evidence type="ECO:0000313" key="2">
    <source>
        <dbReference type="Proteomes" id="UP000275256"/>
    </source>
</evidence>
<dbReference type="Proteomes" id="UP000275256">
    <property type="component" value="Unassembled WGS sequence"/>
</dbReference>
<dbReference type="AlphaFoldDB" id="A0A3M0GD54"/>
<protein>
    <recommendedName>
        <fullName evidence="3">SMI1/KNR4 family protein</fullName>
    </recommendedName>
</protein>
<gene>
    <name evidence="1" type="ORF">EAX62_06670</name>
</gene>
<evidence type="ECO:0008006" key="3">
    <source>
        <dbReference type="Google" id="ProtNLM"/>
    </source>
</evidence>
<keyword evidence="2" id="KW-1185">Reference proteome</keyword>
<proteinExistence type="predicted"/>